<feature type="domain" description="Phage-like element PBSX protein XkdF" evidence="2">
    <location>
        <begin position="40"/>
        <end position="149"/>
    </location>
</feature>
<dbReference type="RefSeq" id="WP_021088399.1">
    <property type="nucleotide sequence ID" value="NZ_ANNG01000057.1"/>
</dbReference>
<evidence type="ECO:0000256" key="1">
    <source>
        <dbReference type="SAM" id="Coils"/>
    </source>
</evidence>
<dbReference type="Pfam" id="PF14550">
    <property type="entry name" value="Peptidase_S78_2"/>
    <property type="match status" value="1"/>
</dbReference>
<proteinExistence type="predicted"/>
<sequence length="253" mass="28053">MAREITDMQIKLISLVSAGANNKKIIYKNENFNELLRVDFKKSDAEQGVVYGIVYAPDEVDTQGDFANADEIKRAAYNFMKRSDLSYCIDVNHNFNIADAYICESWIVKSKDEFFNEEGAWAVGIKIEDEELREMIKNGTITGLSMYGSGVIKGSEKEDVTKGGVIAALKEFFGSSENFKKESSNNKGETMDENRVAELVKAGISANEAKLETLEKSVSELTAKLDAITSELSKSKQDVTIEKTQNHASKGIL</sequence>
<dbReference type="EMBL" id="ANNG01000057">
    <property type="protein sequence ID" value="ERJ25441.1"/>
    <property type="molecule type" value="Genomic_DNA"/>
</dbReference>
<name>U2EN58_9BACT</name>
<evidence type="ECO:0000313" key="4">
    <source>
        <dbReference type="Proteomes" id="UP000016620"/>
    </source>
</evidence>
<dbReference type="Proteomes" id="UP000016620">
    <property type="component" value="Unassembled WGS sequence"/>
</dbReference>
<organism evidence="3 4">
    <name type="scientific">Campylobacter concisus UNSWCS</name>
    <dbReference type="NCBI Taxonomy" id="1242968"/>
    <lineage>
        <taxon>Bacteria</taxon>
        <taxon>Pseudomonadati</taxon>
        <taxon>Campylobacterota</taxon>
        <taxon>Epsilonproteobacteria</taxon>
        <taxon>Campylobacterales</taxon>
        <taxon>Campylobacteraceae</taxon>
        <taxon>Campylobacter</taxon>
    </lineage>
</organism>
<evidence type="ECO:0000313" key="3">
    <source>
        <dbReference type="EMBL" id="ERJ25441.1"/>
    </source>
</evidence>
<accession>U2EN58</accession>
<protein>
    <recommendedName>
        <fullName evidence="2">Phage-like element PBSX protein XkdF domain-containing protein</fullName>
    </recommendedName>
</protein>
<comment type="caution">
    <text evidence="3">The sequence shown here is derived from an EMBL/GenBank/DDBJ whole genome shotgun (WGS) entry which is preliminary data.</text>
</comment>
<feature type="coiled-coil region" evidence="1">
    <location>
        <begin position="204"/>
        <end position="238"/>
    </location>
</feature>
<dbReference type="PATRIC" id="fig|1242968.3.peg.2013"/>
<dbReference type="InterPro" id="IPR027924">
    <property type="entry name" value="XkdF"/>
</dbReference>
<dbReference type="AlphaFoldDB" id="U2EN58"/>
<evidence type="ECO:0000259" key="2">
    <source>
        <dbReference type="Pfam" id="PF14550"/>
    </source>
</evidence>
<keyword evidence="1" id="KW-0175">Coiled coil</keyword>
<gene>
    <name evidence="3" type="ORF">UNSWCS_1554</name>
</gene>
<reference evidence="3 4" key="1">
    <citation type="journal article" date="2013" name="BMC Genomics">
        <title>Comparative genomics of Campylobacter concisus isolates reveals genetic diversity and provides insights into disease association.</title>
        <authorList>
            <person name="Deshpande N.P."/>
            <person name="Kaakoush N.O."/>
            <person name="Wilkins M.R."/>
            <person name="Mitchell H.M."/>
        </authorList>
    </citation>
    <scope>NUCLEOTIDE SEQUENCE [LARGE SCALE GENOMIC DNA]</scope>
    <source>
        <strain evidence="3 4">UNSWCS</strain>
    </source>
</reference>